<dbReference type="Proteomes" id="UP001620597">
    <property type="component" value="Unassembled WGS sequence"/>
</dbReference>
<comment type="caution">
    <text evidence="1">The sequence shown here is derived from an EMBL/GenBank/DDBJ whole genome shotgun (WGS) entry which is preliminary data.</text>
</comment>
<dbReference type="InterPro" id="IPR006756">
    <property type="entry name" value="Phenol_hydroxylase"/>
</dbReference>
<organism evidence="1 2">
    <name type="scientific">Oceanobacter antarcticus</name>
    <dbReference type="NCBI Taxonomy" id="3133425"/>
    <lineage>
        <taxon>Bacteria</taxon>
        <taxon>Pseudomonadati</taxon>
        <taxon>Pseudomonadota</taxon>
        <taxon>Gammaproteobacteria</taxon>
        <taxon>Oceanospirillales</taxon>
        <taxon>Oceanospirillaceae</taxon>
        <taxon>Oceanobacter</taxon>
    </lineage>
</organism>
<sequence length="120" mass="13446">MAVQAITPDYVGEIKDKIENFHGNQVVYAGWDRHLMFPAAFAWPVPPAMPFSDFRDQVMGEAFGIHPEWEQINWDTVVWLLDGQSFTPDINKGLAEQGIGHKSLLRFTTPELTGFQGAGV</sequence>
<accession>A0ABW8NJ42</accession>
<keyword evidence="2" id="KW-1185">Reference proteome</keyword>
<evidence type="ECO:0000313" key="2">
    <source>
        <dbReference type="Proteomes" id="UP001620597"/>
    </source>
</evidence>
<name>A0ABW8NJ42_9GAMM</name>
<protein>
    <submittedName>
        <fullName evidence="1">Phenol hydroxylase subunit P4</fullName>
    </submittedName>
</protein>
<proteinExistence type="predicted"/>
<dbReference type="RefSeq" id="WP_369855814.1">
    <property type="nucleotide sequence ID" value="NZ_JBBKTX010000011.1"/>
</dbReference>
<evidence type="ECO:0000313" key="1">
    <source>
        <dbReference type="EMBL" id="MFK4752871.1"/>
    </source>
</evidence>
<dbReference type="Pfam" id="PF04663">
    <property type="entry name" value="Phenol_monoox"/>
    <property type="match status" value="1"/>
</dbReference>
<gene>
    <name evidence="1" type="ORF">WG929_10665</name>
</gene>
<dbReference type="Gene3D" id="3.10.20.560">
    <property type="entry name" value="Phenol hydroxylase"/>
    <property type="match status" value="1"/>
</dbReference>
<reference evidence="1 2" key="1">
    <citation type="submission" date="2024-03" db="EMBL/GenBank/DDBJ databases">
        <title>High-quality draft genome sequence of Oceanobacter sp. wDCs-4.</title>
        <authorList>
            <person name="Dong C."/>
        </authorList>
    </citation>
    <scope>NUCLEOTIDE SEQUENCE [LARGE SCALE GENOMIC DNA]</scope>
    <source>
        <strain evidence="2">wDCs-4</strain>
    </source>
</reference>
<dbReference type="EMBL" id="JBBKTX010000011">
    <property type="protein sequence ID" value="MFK4752871.1"/>
    <property type="molecule type" value="Genomic_DNA"/>
</dbReference>
<dbReference type="InterPro" id="IPR043010">
    <property type="entry name" value="Phenol_hydroxylase_sf"/>
</dbReference>